<comment type="caution">
    <text evidence="1">The sequence shown here is derived from an EMBL/GenBank/DDBJ whole genome shotgun (WGS) entry which is preliminary data.</text>
</comment>
<dbReference type="EMBL" id="NRHA01000007">
    <property type="protein sequence ID" value="PCC54619.1"/>
    <property type="molecule type" value="Genomic_DNA"/>
</dbReference>
<sequence>MTIWTWDPQQRELVAGGAEGELRLADSWLVEAGRVRAFERHRRRFSKAALELGCTDADSTDFWSALIDLIPRSGEWFPRVEILCDDEPVLGFRLRPAPTRTDELNGD</sequence>
<protein>
    <recommendedName>
        <fullName evidence="3">Aminotransferase class IV</fullName>
    </recommendedName>
</protein>
<proteinExistence type="predicted"/>
<evidence type="ECO:0000313" key="2">
    <source>
        <dbReference type="Proteomes" id="UP000217881"/>
    </source>
</evidence>
<gene>
    <name evidence="1" type="ORF">CIK59_03680</name>
</gene>
<accession>A0A2A3ZSQ6</accession>
<reference evidence="1 2" key="1">
    <citation type="journal article" date="2017" name="Elife">
        <title>Extensive horizontal gene transfer in cheese-associated bacteria.</title>
        <authorList>
            <person name="Bonham K.S."/>
            <person name="Wolfe B.E."/>
            <person name="Dutton R.J."/>
        </authorList>
    </citation>
    <scope>NUCLEOTIDE SEQUENCE [LARGE SCALE GENOMIC DNA]</scope>
    <source>
        <strain evidence="1 2">738_8</strain>
    </source>
</reference>
<organism evidence="1 2">
    <name type="scientific">Brevibacterium aurantiacum</name>
    <dbReference type="NCBI Taxonomy" id="273384"/>
    <lineage>
        <taxon>Bacteria</taxon>
        <taxon>Bacillati</taxon>
        <taxon>Actinomycetota</taxon>
        <taxon>Actinomycetes</taxon>
        <taxon>Micrococcales</taxon>
        <taxon>Brevibacteriaceae</taxon>
        <taxon>Brevibacterium</taxon>
    </lineage>
</organism>
<name>A0A2A3ZSQ6_BREAU</name>
<dbReference type="AlphaFoldDB" id="A0A2A3ZSQ6"/>
<dbReference type="RefSeq" id="WP_096145808.1">
    <property type="nucleotide sequence ID" value="NZ_NRHA01000007.1"/>
</dbReference>
<evidence type="ECO:0000313" key="1">
    <source>
        <dbReference type="EMBL" id="PCC54619.1"/>
    </source>
</evidence>
<evidence type="ECO:0008006" key="3">
    <source>
        <dbReference type="Google" id="ProtNLM"/>
    </source>
</evidence>
<dbReference type="Proteomes" id="UP000217881">
    <property type="component" value="Unassembled WGS sequence"/>
</dbReference>